<reference evidence="4" key="1">
    <citation type="journal article" date="2013" name="Genome Biol.">
        <title>Draft genome of the mountain pine beetle, Dendroctonus ponderosae Hopkins, a major forest pest.</title>
        <authorList>
            <person name="Keeling C.I."/>
            <person name="Yuen M.M."/>
            <person name="Liao N.Y."/>
            <person name="Docking T.R."/>
            <person name="Chan S.K."/>
            <person name="Taylor G.A."/>
            <person name="Palmquist D.L."/>
            <person name="Jackman S.D."/>
            <person name="Nguyen A."/>
            <person name="Li M."/>
            <person name="Henderson H."/>
            <person name="Janes J.K."/>
            <person name="Zhao Y."/>
            <person name="Pandoh P."/>
            <person name="Moore R."/>
            <person name="Sperling F.A."/>
            <person name="Huber D.P."/>
            <person name="Birol I."/>
            <person name="Jones S.J."/>
            <person name="Bohlmann J."/>
        </authorList>
    </citation>
    <scope>NUCLEOTIDE SEQUENCE</scope>
</reference>
<organism evidence="3 4">
    <name type="scientific">Dendroctonus ponderosae</name>
    <name type="common">Mountain pine beetle</name>
    <dbReference type="NCBI Taxonomy" id="77166"/>
    <lineage>
        <taxon>Eukaryota</taxon>
        <taxon>Metazoa</taxon>
        <taxon>Ecdysozoa</taxon>
        <taxon>Arthropoda</taxon>
        <taxon>Hexapoda</taxon>
        <taxon>Insecta</taxon>
        <taxon>Pterygota</taxon>
        <taxon>Neoptera</taxon>
        <taxon>Endopterygota</taxon>
        <taxon>Coleoptera</taxon>
        <taxon>Polyphaga</taxon>
        <taxon>Cucujiformia</taxon>
        <taxon>Curculionidae</taxon>
        <taxon>Scolytinae</taxon>
        <taxon>Dendroctonus</taxon>
    </lineage>
</organism>
<keyword evidence="2" id="KW-0732">Signal</keyword>
<proteinExistence type="predicted"/>
<feature type="signal peptide" evidence="2">
    <location>
        <begin position="1"/>
        <end position="19"/>
    </location>
</feature>
<keyword evidence="4" id="KW-1185">Reference proteome</keyword>
<protein>
    <submittedName>
        <fullName evidence="3">Uncharacterized protein</fullName>
    </submittedName>
</protein>
<evidence type="ECO:0000313" key="3">
    <source>
        <dbReference type="EnsemblMetazoa" id="XP_019755617.1"/>
    </source>
</evidence>
<evidence type="ECO:0000256" key="2">
    <source>
        <dbReference type="SAM" id="SignalP"/>
    </source>
</evidence>
<feature type="chain" id="PRO_5043333401" evidence="2">
    <location>
        <begin position="20"/>
        <end position="355"/>
    </location>
</feature>
<reference evidence="3" key="2">
    <citation type="submission" date="2024-08" db="UniProtKB">
        <authorList>
            <consortium name="EnsemblMetazoa"/>
        </authorList>
    </citation>
    <scope>IDENTIFICATION</scope>
</reference>
<dbReference type="Proteomes" id="UP000019118">
    <property type="component" value="Unassembled WGS sequence"/>
</dbReference>
<dbReference type="KEGG" id="dpa:109534391"/>
<accession>A0AAR5P424</accession>
<sequence length="355" mass="36510">MFHLLALGVFLSAFVALDAQQCYRCFGRHWCNDVAHPDFESNVTIMNCPATAAKFSYEGDSPTIAKFIHSLERLSTSSGGEEGLSETTWGCVTATIHEAHEVHTIRTCLNNAETICPVVQTVVLNPELNDVPDEVELDCGGCIGMLCNDHSFAAPDAPSTSSTASPETTSSSTATPDSTTSSTTTPTPETSTSTTTTGGPDGTTSSPTVPSSSSTTPTTPESTTTSATTPSPETSTSTTTTGGSDGTTSSPTVSSSSSTTPTTPEATSNPEATSSTSTTASPDSSTTTTTESTTTEVSTSTTTTTPGTSSTTSEVPDTTENAPETTTTGSVQAPKGSYGLLMLTLCIEWIRYVRA</sequence>
<feature type="compositionally biased region" description="Low complexity" evidence="1">
    <location>
        <begin position="155"/>
        <end position="328"/>
    </location>
</feature>
<dbReference type="GeneID" id="109534391"/>
<dbReference type="AlphaFoldDB" id="A0AAR5P424"/>
<name>A0AAR5P424_DENPD</name>
<evidence type="ECO:0000256" key="1">
    <source>
        <dbReference type="SAM" id="MobiDB-lite"/>
    </source>
</evidence>
<dbReference type="EnsemblMetazoa" id="XM_019900058.1">
    <property type="protein sequence ID" value="XP_019755617.1"/>
    <property type="gene ID" value="LOC109534391"/>
</dbReference>
<feature type="region of interest" description="Disordered" evidence="1">
    <location>
        <begin position="155"/>
        <end position="334"/>
    </location>
</feature>
<evidence type="ECO:0000313" key="4">
    <source>
        <dbReference type="Proteomes" id="UP000019118"/>
    </source>
</evidence>